<dbReference type="PROSITE" id="PS51725">
    <property type="entry name" value="ABM"/>
    <property type="match status" value="1"/>
</dbReference>
<gene>
    <name evidence="2" type="ORF">DR980_07375</name>
</gene>
<dbReference type="Pfam" id="PF03992">
    <property type="entry name" value="ABM"/>
    <property type="match status" value="1"/>
</dbReference>
<keyword evidence="2" id="KW-0560">Oxidoreductase</keyword>
<name>A0A366B0T2_9FLAO</name>
<evidence type="ECO:0000259" key="1">
    <source>
        <dbReference type="PROSITE" id="PS51725"/>
    </source>
</evidence>
<dbReference type="SUPFAM" id="SSF54909">
    <property type="entry name" value="Dimeric alpha+beta barrel"/>
    <property type="match status" value="1"/>
</dbReference>
<dbReference type="GO" id="GO:0004497">
    <property type="term" value="F:monooxygenase activity"/>
    <property type="evidence" value="ECO:0007669"/>
    <property type="project" value="UniProtKB-KW"/>
</dbReference>
<protein>
    <submittedName>
        <fullName evidence="2">Antibiotic biosynthesis monooxygenase</fullName>
    </submittedName>
</protein>
<organism evidence="2 3">
    <name type="scientific">Flavobacterium psychrolimnae</name>
    <dbReference type="NCBI Taxonomy" id="249351"/>
    <lineage>
        <taxon>Bacteria</taxon>
        <taxon>Pseudomonadati</taxon>
        <taxon>Bacteroidota</taxon>
        <taxon>Flavobacteriia</taxon>
        <taxon>Flavobacteriales</taxon>
        <taxon>Flavobacteriaceae</taxon>
        <taxon>Flavobacterium</taxon>
    </lineage>
</organism>
<dbReference type="AlphaFoldDB" id="A0A366B0T2"/>
<dbReference type="Proteomes" id="UP000253676">
    <property type="component" value="Unassembled WGS sequence"/>
</dbReference>
<dbReference type="InterPro" id="IPR050744">
    <property type="entry name" value="AI-2_Isomerase_LsrG"/>
</dbReference>
<reference evidence="2 3" key="1">
    <citation type="submission" date="2018-07" db="EMBL/GenBank/DDBJ databases">
        <title>Complete genome sequence of Flavobacterium psychrolimnae LMG 22018.</title>
        <authorList>
            <person name="Kim D.-U."/>
        </authorList>
    </citation>
    <scope>NUCLEOTIDE SEQUENCE [LARGE SCALE GENOMIC DNA]</scope>
    <source>
        <strain evidence="2 3">LMG 22018</strain>
    </source>
</reference>
<dbReference type="PANTHER" id="PTHR33336:SF3">
    <property type="entry name" value="ABM DOMAIN-CONTAINING PROTEIN"/>
    <property type="match status" value="1"/>
</dbReference>
<accession>A0A366B0T2</accession>
<proteinExistence type="predicted"/>
<dbReference type="EMBL" id="QNUX01000005">
    <property type="protein sequence ID" value="RBN50712.1"/>
    <property type="molecule type" value="Genomic_DNA"/>
</dbReference>
<dbReference type="PANTHER" id="PTHR33336">
    <property type="entry name" value="QUINOL MONOOXYGENASE YGIN-RELATED"/>
    <property type="match status" value="1"/>
</dbReference>
<evidence type="ECO:0000313" key="3">
    <source>
        <dbReference type="Proteomes" id="UP000253676"/>
    </source>
</evidence>
<dbReference type="InterPro" id="IPR011008">
    <property type="entry name" value="Dimeric_a/b-barrel"/>
</dbReference>
<keyword evidence="2" id="KW-0503">Monooxygenase</keyword>
<keyword evidence="3" id="KW-1185">Reference proteome</keyword>
<comment type="caution">
    <text evidence="2">The sequence shown here is derived from an EMBL/GenBank/DDBJ whole genome shotgun (WGS) entry which is preliminary data.</text>
</comment>
<dbReference type="Gene3D" id="3.30.70.100">
    <property type="match status" value="1"/>
</dbReference>
<feature type="domain" description="ABM" evidence="1">
    <location>
        <begin position="36"/>
        <end position="126"/>
    </location>
</feature>
<dbReference type="RefSeq" id="WP_113634579.1">
    <property type="nucleotide sequence ID" value="NZ_QNUX01000005.1"/>
</dbReference>
<dbReference type="InterPro" id="IPR007138">
    <property type="entry name" value="ABM_dom"/>
</dbReference>
<sequence length="140" mass="16263">MRHLQILGTLLLIILICTSCAQMQIMKTGNKSEDMMIRISEIQVAPEHLSEYISILKEEAEASVRFESGVISIYPMFQKENLTEIRILEIYADKKAYESHLQTPHFKHYKTSTLKMVKSLKLIDMNAIDKETMQLIFKKL</sequence>
<evidence type="ECO:0000313" key="2">
    <source>
        <dbReference type="EMBL" id="RBN50712.1"/>
    </source>
</evidence>
<dbReference type="OrthoDB" id="9812754at2"/>